<organism evidence="4 5">
    <name type="scientific">Methanobrevibacter thaueri</name>
    <dbReference type="NCBI Taxonomy" id="190975"/>
    <lineage>
        <taxon>Archaea</taxon>
        <taxon>Methanobacteriati</taxon>
        <taxon>Methanobacteriota</taxon>
        <taxon>Methanomada group</taxon>
        <taxon>Methanobacteria</taxon>
        <taxon>Methanobacteriales</taxon>
        <taxon>Methanobacteriaceae</taxon>
        <taxon>Methanobrevibacter</taxon>
    </lineage>
</organism>
<protein>
    <submittedName>
        <fullName evidence="4">Glycosyltransferase</fullName>
    </submittedName>
</protein>
<dbReference type="CDD" id="cd00761">
    <property type="entry name" value="Glyco_tranf_GTA_type"/>
    <property type="match status" value="1"/>
</dbReference>
<keyword evidence="2" id="KW-0808">Transferase</keyword>
<dbReference type="InterPro" id="IPR029044">
    <property type="entry name" value="Nucleotide-diphossugar_trans"/>
</dbReference>
<dbReference type="Gene3D" id="3.90.550.10">
    <property type="entry name" value="Spore Coat Polysaccharide Biosynthesis Protein SpsA, Chain A"/>
    <property type="match status" value="1"/>
</dbReference>
<dbReference type="PANTHER" id="PTHR22916:SF51">
    <property type="entry name" value="GLYCOSYLTRANSFERASE EPSH-RELATED"/>
    <property type="match status" value="1"/>
</dbReference>
<proteinExistence type="predicted"/>
<gene>
    <name evidence="4" type="ORF">E7Z79_01225</name>
</gene>
<accession>A0A8T3V3D8</accession>
<keyword evidence="1" id="KW-0328">Glycosyltransferase</keyword>
<sequence>MYDVSVVIPVYNVEKYLKECLDSVCNQTLENIEIICVNDGSTDSSLDILNDYAERDGRIKIISQSNRGLGASRNTGLREASGKYVYFLDSDDYIDLTCLEKLVSNADSNDSDVVLFKFQNVDDHKNLHKRGVDFKIDDIFGEIDYNNFTFTYHDVRRHVMNSAYSACLKLYRREFIIPFEFPEGLWFEDVLVHVEVMLNAKRISFVPEFLYNYRSNPTSISNTKETGFYIFNAIDLVEDYLRDNDYYEEFVNEFTYFKIVQILRYIVSTDSEEYFNRAKEEFANTEIKNEKSIKKKYLKKYYCVLESNDYSEFLDKLNKNSNKKSDNESTFLNKLFKFIKKFKF</sequence>
<evidence type="ECO:0000256" key="2">
    <source>
        <dbReference type="ARBA" id="ARBA00022679"/>
    </source>
</evidence>
<dbReference type="PANTHER" id="PTHR22916">
    <property type="entry name" value="GLYCOSYLTRANSFERASE"/>
    <property type="match status" value="1"/>
</dbReference>
<reference evidence="4" key="1">
    <citation type="submission" date="2019-04" db="EMBL/GenBank/DDBJ databases">
        <title>Evolution of Biomass-Degrading Anaerobic Consortia Revealed by Metagenomics.</title>
        <authorList>
            <person name="Peng X."/>
        </authorList>
    </citation>
    <scope>NUCLEOTIDE SEQUENCE</scope>
    <source>
        <strain evidence="4">SIG18</strain>
    </source>
</reference>
<name>A0A8T3V3D8_9EURY</name>
<evidence type="ECO:0000259" key="3">
    <source>
        <dbReference type="Pfam" id="PF00535"/>
    </source>
</evidence>
<dbReference type="InterPro" id="IPR001173">
    <property type="entry name" value="Glyco_trans_2-like"/>
</dbReference>
<feature type="domain" description="Glycosyltransferase 2-like" evidence="3">
    <location>
        <begin position="5"/>
        <end position="175"/>
    </location>
</feature>
<dbReference type="GO" id="GO:0016757">
    <property type="term" value="F:glycosyltransferase activity"/>
    <property type="evidence" value="ECO:0007669"/>
    <property type="project" value="UniProtKB-KW"/>
</dbReference>
<dbReference type="Pfam" id="PF00535">
    <property type="entry name" value="Glycos_transf_2"/>
    <property type="match status" value="1"/>
</dbReference>
<dbReference type="AlphaFoldDB" id="A0A8T3V3D8"/>
<evidence type="ECO:0000256" key="1">
    <source>
        <dbReference type="ARBA" id="ARBA00022676"/>
    </source>
</evidence>
<dbReference type="Proteomes" id="UP000783037">
    <property type="component" value="Unassembled WGS sequence"/>
</dbReference>
<dbReference type="EMBL" id="SUTK01000003">
    <property type="protein sequence ID" value="MBE6501043.1"/>
    <property type="molecule type" value="Genomic_DNA"/>
</dbReference>
<comment type="caution">
    <text evidence="4">The sequence shown here is derived from an EMBL/GenBank/DDBJ whole genome shotgun (WGS) entry which is preliminary data.</text>
</comment>
<dbReference type="RefSeq" id="WP_303738163.1">
    <property type="nucleotide sequence ID" value="NZ_SUTK01000003.1"/>
</dbReference>
<evidence type="ECO:0000313" key="5">
    <source>
        <dbReference type="Proteomes" id="UP000783037"/>
    </source>
</evidence>
<dbReference type="SUPFAM" id="SSF53448">
    <property type="entry name" value="Nucleotide-diphospho-sugar transferases"/>
    <property type="match status" value="1"/>
</dbReference>
<evidence type="ECO:0000313" key="4">
    <source>
        <dbReference type="EMBL" id="MBE6501043.1"/>
    </source>
</evidence>